<protein>
    <submittedName>
        <fullName evidence="1">Uncharacterized protein</fullName>
    </submittedName>
</protein>
<dbReference type="EMBL" id="JAPUUL010001991">
    <property type="protein sequence ID" value="KAJ8126164.1"/>
    <property type="molecule type" value="Genomic_DNA"/>
</dbReference>
<dbReference type="Proteomes" id="UP001153332">
    <property type="component" value="Unassembled WGS sequence"/>
</dbReference>
<name>A0ACC2JFM9_9PEZI</name>
<keyword evidence="2" id="KW-1185">Reference proteome</keyword>
<proteinExistence type="predicted"/>
<accession>A0ACC2JFM9</accession>
<evidence type="ECO:0000313" key="1">
    <source>
        <dbReference type="EMBL" id="KAJ8126164.1"/>
    </source>
</evidence>
<comment type="caution">
    <text evidence="1">The sequence shown here is derived from an EMBL/GenBank/DDBJ whole genome shotgun (WGS) entry which is preliminary data.</text>
</comment>
<gene>
    <name evidence="1" type="ORF">O1611_g7475</name>
</gene>
<sequence length="592" mass="68931">MEKWKRKAKGFSDPWWRPELKANDYKSGEAHDDDGTYRQLAAQWDVDERTLNDYPYLARIKRLSETGWIHLRLLVDFMSIGAVPQRWDDLNPNQNPLSSDERVERKEARRKCIEKTNVSVLDYYSTEVKRKEYTSTQELKRNLDSGIEDNGVKFRLYVVEDLSRDVIDALGQKFRIEPDFFRAHIVDYAWYNVRDPWRNPPMLDIVSRHQNWMQLRYVTARYFDIDERDDQKGGSRSFKEATKEAANFNILRRVDDDLSNKSFWDKQGAIVGLTRSRATFWLQPEKSRQGAPVGILLLDPTVTKGVPLWRGRRTLWSMPPTDEQADSSRPPPQDNFFEDFIFWAQQKDLYPNFTTDHTSETLVPLQVLLHLVCSEWLTMSDYIKTRLNQLDWEIVKPEFFRLGKRGVDNMLQKLHMWRRLVPLYREMVSETIRHIDQFSSRIQIPNPNDESNGPPRVPLSAGQDQWNLSSCYNPDFSLIKSQLEEYQTRIDQLTAVVTAVISIDNSRRGLQDNRNIGRLTWLATFFIPLSLVAGVLSMQSNVSDISGDTFKVYFATSLPLAVVIAVAALTLSVSRSETKKALRKIKMFLADL</sequence>
<organism evidence="1 2">
    <name type="scientific">Lasiodiplodia mahajangana</name>
    <dbReference type="NCBI Taxonomy" id="1108764"/>
    <lineage>
        <taxon>Eukaryota</taxon>
        <taxon>Fungi</taxon>
        <taxon>Dikarya</taxon>
        <taxon>Ascomycota</taxon>
        <taxon>Pezizomycotina</taxon>
        <taxon>Dothideomycetes</taxon>
        <taxon>Dothideomycetes incertae sedis</taxon>
        <taxon>Botryosphaeriales</taxon>
        <taxon>Botryosphaeriaceae</taxon>
        <taxon>Lasiodiplodia</taxon>
    </lineage>
</organism>
<reference evidence="1" key="1">
    <citation type="submission" date="2022-12" db="EMBL/GenBank/DDBJ databases">
        <title>Genome Sequence of Lasiodiplodia mahajangana.</title>
        <authorList>
            <person name="Buettner E."/>
        </authorList>
    </citation>
    <scope>NUCLEOTIDE SEQUENCE</scope>
    <source>
        <strain evidence="1">VT137</strain>
    </source>
</reference>
<evidence type="ECO:0000313" key="2">
    <source>
        <dbReference type="Proteomes" id="UP001153332"/>
    </source>
</evidence>